<dbReference type="SMART" id="SM00257">
    <property type="entry name" value="LysM"/>
    <property type="match status" value="1"/>
</dbReference>
<feature type="compositionally biased region" description="Low complexity" evidence="1">
    <location>
        <begin position="181"/>
        <end position="212"/>
    </location>
</feature>
<keyword evidence="2" id="KW-0812">Transmembrane</keyword>
<dbReference type="CDD" id="cd00118">
    <property type="entry name" value="LysM"/>
    <property type="match status" value="1"/>
</dbReference>
<protein>
    <submittedName>
        <fullName evidence="4">Nucleoid-associated protein YgaU</fullName>
    </submittedName>
</protein>
<dbReference type="PANTHER" id="PTHR34700:SF4">
    <property type="entry name" value="PHAGE-LIKE ELEMENT PBSX PROTEIN XKDP"/>
    <property type="match status" value="1"/>
</dbReference>
<dbReference type="RefSeq" id="WP_054538639.1">
    <property type="nucleotide sequence ID" value="NZ_JACIEQ010000002.1"/>
</dbReference>
<feature type="compositionally biased region" description="Low complexity" evidence="1">
    <location>
        <begin position="219"/>
        <end position="269"/>
    </location>
</feature>
<dbReference type="EMBL" id="JACIEQ010000002">
    <property type="protein sequence ID" value="MBB4021893.1"/>
    <property type="molecule type" value="Genomic_DNA"/>
</dbReference>
<gene>
    <name evidence="4" type="ORF">GGR17_001702</name>
</gene>
<dbReference type="PANTHER" id="PTHR34700">
    <property type="entry name" value="POTASSIUM BINDING PROTEIN KBP"/>
    <property type="match status" value="1"/>
</dbReference>
<dbReference type="InterPro" id="IPR052196">
    <property type="entry name" value="Bact_Kbp"/>
</dbReference>
<dbReference type="PROSITE" id="PS51782">
    <property type="entry name" value="LYSM"/>
    <property type="match status" value="1"/>
</dbReference>
<evidence type="ECO:0000256" key="2">
    <source>
        <dbReference type="SAM" id="Phobius"/>
    </source>
</evidence>
<dbReference type="Gene3D" id="2.60.40.10">
    <property type="entry name" value="Immunoglobulins"/>
    <property type="match status" value="1"/>
</dbReference>
<feature type="region of interest" description="Disordered" evidence="1">
    <location>
        <begin position="52"/>
        <end position="71"/>
    </location>
</feature>
<dbReference type="Proteomes" id="UP000585681">
    <property type="component" value="Unassembled WGS sequence"/>
</dbReference>
<evidence type="ECO:0000256" key="1">
    <source>
        <dbReference type="SAM" id="MobiDB-lite"/>
    </source>
</evidence>
<keyword evidence="2" id="KW-1133">Transmembrane helix</keyword>
<evidence type="ECO:0000313" key="4">
    <source>
        <dbReference type="EMBL" id="MBB4021893.1"/>
    </source>
</evidence>
<evidence type="ECO:0000259" key="3">
    <source>
        <dbReference type="PROSITE" id="PS51782"/>
    </source>
</evidence>
<evidence type="ECO:0000313" key="5">
    <source>
        <dbReference type="Proteomes" id="UP000585681"/>
    </source>
</evidence>
<dbReference type="Gene3D" id="3.10.350.10">
    <property type="entry name" value="LysM domain"/>
    <property type="match status" value="1"/>
</dbReference>
<keyword evidence="5" id="KW-1185">Reference proteome</keyword>
<dbReference type="InterPro" id="IPR013783">
    <property type="entry name" value="Ig-like_fold"/>
</dbReference>
<dbReference type="InterPro" id="IPR018392">
    <property type="entry name" value="LysM"/>
</dbReference>
<accession>A0A840CAK2</accession>
<feature type="region of interest" description="Disordered" evidence="1">
    <location>
        <begin position="181"/>
        <end position="271"/>
    </location>
</feature>
<name>A0A840CAK2_9RHOB</name>
<sequence length="459" mass="45783">MSLWENLGAPGRGAVVGLAVVAAAGAGFVIYEYGRRAEPVALAPEPGPAAAISPVSPQTGAKDAENAGADPVAAPQPPSFDVVRVEPSGSTIVAGAAAPGAEVRVLVDGAEAATIRSDQRGQFVAFLDIAPSPFPRLLSLEMDTGDGGEIPSVAVVILEPASGPEAGQVAEAVPAAEPVVTADADTPPPLAEGEAPRAAAADTSAAPVETAALAPDLPGRPAAEPAPEPVAAGTAPASADAPDASPAPAGDVAASASVDPDPAPAAGVQPPAPAAPAVLLADDQGVRILQPRATQSAPELGQTVVIAAISYRADGAVILSGRGKPEGFVRLYLNNGAIGSATADGGGSWNATLEGVAPGIYTLRADQVDAAGKVTARFETPFKREAPEELAAASALRAHATGAGISAVTVQPGFTLWGIARENYGDGLLYVKVYEANRDQIRDPDLIYPGQVFEVPEAE</sequence>
<organism evidence="4 5">
    <name type="scientific">Actibacterium naphthalenivorans</name>
    <dbReference type="NCBI Taxonomy" id="1614693"/>
    <lineage>
        <taxon>Bacteria</taxon>
        <taxon>Pseudomonadati</taxon>
        <taxon>Pseudomonadota</taxon>
        <taxon>Alphaproteobacteria</taxon>
        <taxon>Rhodobacterales</taxon>
        <taxon>Roseobacteraceae</taxon>
        <taxon>Actibacterium</taxon>
    </lineage>
</organism>
<keyword evidence="2" id="KW-0472">Membrane</keyword>
<feature type="domain" description="LysM" evidence="3">
    <location>
        <begin position="406"/>
        <end position="455"/>
    </location>
</feature>
<feature type="transmembrane region" description="Helical" evidence="2">
    <location>
        <begin position="12"/>
        <end position="31"/>
    </location>
</feature>
<dbReference type="AlphaFoldDB" id="A0A840CAK2"/>
<proteinExistence type="predicted"/>
<dbReference type="InterPro" id="IPR036779">
    <property type="entry name" value="LysM_dom_sf"/>
</dbReference>
<dbReference type="Pfam" id="PF01476">
    <property type="entry name" value="LysM"/>
    <property type="match status" value="1"/>
</dbReference>
<comment type="caution">
    <text evidence="4">The sequence shown here is derived from an EMBL/GenBank/DDBJ whole genome shotgun (WGS) entry which is preliminary data.</text>
</comment>
<reference evidence="4" key="1">
    <citation type="submission" date="2020-08" db="EMBL/GenBank/DDBJ databases">
        <title>Genomic Encyclopedia of Type Strains, Phase IV (KMG-IV): sequencing the most valuable type-strain genomes for metagenomic binning, comparative biology and taxonomic classification.</title>
        <authorList>
            <person name="Goeker M."/>
        </authorList>
    </citation>
    <scope>NUCLEOTIDE SEQUENCE [LARGE SCALE GENOMIC DNA]</scope>
    <source>
        <strain evidence="4">DSM 105040</strain>
    </source>
</reference>